<name>A0A8I0T4M4_9GAMM</name>
<evidence type="ECO:0000313" key="2">
    <source>
        <dbReference type="Proteomes" id="UP000660708"/>
    </source>
</evidence>
<gene>
    <name evidence="1" type="ORF">PPEP_a0186</name>
</gene>
<reference evidence="1 2" key="1">
    <citation type="submission" date="2015-06" db="EMBL/GenBank/DDBJ databases">
        <title>Genome sequence of Pseudoalteromonas peptidolytica.</title>
        <authorList>
            <person name="Xie B.-B."/>
            <person name="Rong J.-C."/>
            <person name="Qin Q.-L."/>
            <person name="Zhang Y.-Z."/>
        </authorList>
    </citation>
    <scope>NUCLEOTIDE SEQUENCE [LARGE SCALE GENOMIC DNA]</scope>
    <source>
        <strain evidence="1 2">F12-50-A1</strain>
    </source>
</reference>
<dbReference type="AlphaFoldDB" id="A0A8I0T4M4"/>
<organism evidence="1 2">
    <name type="scientific">Pseudoalteromonas peptidolytica F12-50-A1</name>
    <dbReference type="NCBI Taxonomy" id="1315280"/>
    <lineage>
        <taxon>Bacteria</taxon>
        <taxon>Pseudomonadati</taxon>
        <taxon>Pseudomonadota</taxon>
        <taxon>Gammaproteobacteria</taxon>
        <taxon>Alteromonadales</taxon>
        <taxon>Pseudoalteromonadaceae</taxon>
        <taxon>Pseudoalteromonas</taxon>
    </lineage>
</organism>
<keyword evidence="2" id="KW-1185">Reference proteome</keyword>
<dbReference type="EMBL" id="AQHF01000020">
    <property type="protein sequence ID" value="MBE0345334.1"/>
    <property type="molecule type" value="Genomic_DNA"/>
</dbReference>
<proteinExistence type="predicted"/>
<accession>A0A8I0T4M4</accession>
<dbReference type="RefSeq" id="WP_125251580.1">
    <property type="nucleotide sequence ID" value="NZ_AQHF01000020.1"/>
</dbReference>
<comment type="caution">
    <text evidence="1">The sequence shown here is derived from an EMBL/GenBank/DDBJ whole genome shotgun (WGS) entry which is preliminary data.</text>
</comment>
<evidence type="ECO:0000313" key="1">
    <source>
        <dbReference type="EMBL" id="MBE0345334.1"/>
    </source>
</evidence>
<dbReference type="Proteomes" id="UP000660708">
    <property type="component" value="Unassembled WGS sequence"/>
</dbReference>
<protein>
    <submittedName>
        <fullName evidence="1">Uncharacterized protein</fullName>
    </submittedName>
</protein>
<sequence length="217" mass="24330">MSKNSLTPFLLALKSADITKIQAMYCQSTTEGKVEVLKFLFQSAQNNDALYGHYQDIATLCLQGGEFPTPLLGAINSLEKFSFFSSPLILSSQIMCSNQQGNTILHIFLSTVAASENGLNYLKTLLLFESREILQNAISHRNDKQLTPLECYLAFNANIDALAIQELSALLGLIEVERRQTDIQASNAKVIESHLRQQNRLSDYKQFLLATYYKSNH</sequence>